<dbReference type="Proteomes" id="UP000034338">
    <property type="component" value="Unassembled WGS sequence"/>
</dbReference>
<reference evidence="2 3" key="1">
    <citation type="journal article" date="2015" name="ISME J.">
        <title>Genomic and phenotypic differentiation among Methanosarcina mazei populations from Columbia River sediment.</title>
        <authorList>
            <person name="Youngblut N.D."/>
            <person name="Wirth J.S."/>
            <person name="Henriksen J.R."/>
            <person name="Smith M."/>
            <person name="Simon H."/>
            <person name="Metcalf W.W."/>
            <person name="Whitaker R.J."/>
        </authorList>
    </citation>
    <scope>NUCLEOTIDE SEQUENCE [LARGE SCALE GENOMIC DNA]</scope>
    <source>
        <strain evidence="2 3">1.H.A.0.1</strain>
    </source>
</reference>
<dbReference type="PANTHER" id="PTHR45947:SF3">
    <property type="entry name" value="SULFOQUINOVOSYL TRANSFERASE SQD2"/>
    <property type="match status" value="1"/>
</dbReference>
<feature type="domain" description="Glycosyl transferase family 1" evidence="1">
    <location>
        <begin position="183"/>
        <end position="310"/>
    </location>
</feature>
<evidence type="ECO:0000313" key="3">
    <source>
        <dbReference type="Proteomes" id="UP000034338"/>
    </source>
</evidence>
<dbReference type="InterPro" id="IPR050194">
    <property type="entry name" value="Glycosyltransferase_grp1"/>
</dbReference>
<dbReference type="GO" id="GO:0016757">
    <property type="term" value="F:glycosyltransferase activity"/>
    <property type="evidence" value="ECO:0007669"/>
    <property type="project" value="InterPro"/>
</dbReference>
<dbReference type="PANTHER" id="PTHR45947">
    <property type="entry name" value="SULFOQUINOVOSYL TRANSFERASE SQD2"/>
    <property type="match status" value="1"/>
</dbReference>
<dbReference type="SUPFAM" id="SSF53756">
    <property type="entry name" value="UDP-Glycosyltransferase/glycogen phosphorylase"/>
    <property type="match status" value="1"/>
</dbReference>
<evidence type="ECO:0000259" key="1">
    <source>
        <dbReference type="Pfam" id="PF00534"/>
    </source>
</evidence>
<protein>
    <recommendedName>
        <fullName evidence="1">Glycosyl transferase family 1 domain-containing protein</fullName>
    </recommendedName>
</protein>
<name>A0A0F8LMR5_METMZ</name>
<dbReference type="EMBL" id="JJQF01000133">
    <property type="protein sequence ID" value="KKH27277.1"/>
    <property type="molecule type" value="Genomic_DNA"/>
</dbReference>
<organism evidence="2 3">
    <name type="scientific">Methanosarcina mazei</name>
    <name type="common">Methanosarcina frisia</name>
    <dbReference type="NCBI Taxonomy" id="2209"/>
    <lineage>
        <taxon>Archaea</taxon>
        <taxon>Methanobacteriati</taxon>
        <taxon>Methanobacteriota</taxon>
        <taxon>Stenosarchaea group</taxon>
        <taxon>Methanomicrobia</taxon>
        <taxon>Methanosarcinales</taxon>
        <taxon>Methanosarcinaceae</taxon>
        <taxon>Methanosarcina</taxon>
    </lineage>
</organism>
<proteinExistence type="predicted"/>
<dbReference type="AlphaFoldDB" id="A0A0F8LMR5"/>
<dbReference type="CDD" id="cd03801">
    <property type="entry name" value="GT4_PimA-like"/>
    <property type="match status" value="1"/>
</dbReference>
<dbReference type="InterPro" id="IPR001296">
    <property type="entry name" value="Glyco_trans_1"/>
</dbReference>
<dbReference type="Pfam" id="PF00534">
    <property type="entry name" value="Glycos_transf_1"/>
    <property type="match status" value="1"/>
</dbReference>
<gene>
    <name evidence="2" type="ORF">DU37_05630</name>
</gene>
<accession>A0A0F8LMR5</accession>
<dbReference type="Gene3D" id="3.40.50.2000">
    <property type="entry name" value="Glycogen Phosphorylase B"/>
    <property type="match status" value="2"/>
</dbReference>
<comment type="caution">
    <text evidence="2">The sequence shown here is derived from an EMBL/GenBank/DDBJ whole genome shotgun (WGS) entry which is preliminary data.</text>
</comment>
<dbReference type="PATRIC" id="fig|2209.81.peg.1229"/>
<sequence length="376" mass="44161">MKLIYYYPLNEGSPSNVARKLLAELIEHKNSLPFEEIIIFSKKKNVKIIKRNFQNLRVISYAELNDISEDYIVHFPVLPFILPNSKFLLYIYTKFMKRKRIIIQYHGDVRTELKSSYKDIRSLVHLLSYIFLPKLLKSAEIVITHSYYMNTIIKKYGVSKSAVIPNAIDKYWFQQSDKYIYLKEPIDENKCNIFYHGRLSWEKGIDLLLEAAESCIKKNKNIIIYLAGEGPQKKQLKDLCSKLEISRNVVFLGNLNKEQLKFFFKSVDLAIYPSRFDNFPLAVLEALTCANCPVYFSKNVGIYDFVIRDNFKLNYFELCISNITNILDNVSVDKNKGTVTLQREFAKKFTWNTVIFKYIKLYYDVLGEDFEKSNQV</sequence>
<evidence type="ECO:0000313" key="2">
    <source>
        <dbReference type="EMBL" id="KKH27277.1"/>
    </source>
</evidence>